<dbReference type="AlphaFoldDB" id="A0A8S1JBU5"/>
<reference evidence="3" key="1">
    <citation type="submission" date="2020-12" db="EMBL/GenBank/DDBJ databases">
        <authorList>
            <person name="Iha C."/>
        </authorList>
    </citation>
    <scope>NUCLEOTIDE SEQUENCE</scope>
</reference>
<dbReference type="Proteomes" id="UP000708148">
    <property type="component" value="Unassembled WGS sequence"/>
</dbReference>
<dbReference type="InterPro" id="IPR038607">
    <property type="entry name" value="PhoD-like_sf"/>
</dbReference>
<dbReference type="Gene3D" id="3.60.21.70">
    <property type="entry name" value="PhoD-like phosphatase"/>
    <property type="match status" value="1"/>
</dbReference>
<dbReference type="InterPro" id="IPR018946">
    <property type="entry name" value="PhoD-like_MPP"/>
</dbReference>
<dbReference type="SUPFAM" id="SSF56300">
    <property type="entry name" value="Metallo-dependent phosphatases"/>
    <property type="match status" value="1"/>
</dbReference>
<sequence length="613" mass="68504">MAAQDLELSQRRLPQSDQMFRDDSDNLGFLDAATDRRVQVLRRRVLALSALTCVSLVLSIAGLSYTGSIDRRGASTGGAEAGMSRVEASAPLGYTPLVKDKTVKRIAFGSCTSHLLDEQPIWTEGVIASGPDAWIWLGDMAYLDSPFADCGKGENRVNNTQCNCEADWLRTPGNCMAGDLDHAREKMRRQLLSRGYHSFLHYMCPSFLQAGVFPPTGTDPQVCPKPIIGTYDDHDYGWNNGNRRLPNKFDMKQIFLDAVGEVPDSPRRSTSQGIQWKYTFNEGKPDQLIDVYLLDERYERDTLPCHLRQEWCNNTVLKDQKSGYYAWCKDFVVDGGVKANGSCCPSDDRFFRGWCQQSDAKTDPIWPYLCDPTSDVYAASSAAEPSNLTFQDGKPLAFEVPDWDTASEVSPLCEVLGPRQRQWLSDSLAKSKAKLTIIGSGSVVFGNFLHQRKDNMGICSDDDWDCYHPAQLQLVHTLSNASGCVVIVTGDYHISDIKMLDTEPGKKYAERYMTDKLDSPIYQVMASGMTNETARAQFFDNPCQDWVTDTPGFRPLGECSFVPTPAFGMIDIDWDARIVHLQIMDGRDGRNVASGFDETLQKISFHLDSCKRV</sequence>
<name>A0A8S1JBU5_9CHLO</name>
<organism evidence="3 4">
    <name type="scientific">Ostreobium quekettii</name>
    <dbReference type="NCBI Taxonomy" id="121088"/>
    <lineage>
        <taxon>Eukaryota</taxon>
        <taxon>Viridiplantae</taxon>
        <taxon>Chlorophyta</taxon>
        <taxon>core chlorophytes</taxon>
        <taxon>Ulvophyceae</taxon>
        <taxon>TCBD clade</taxon>
        <taxon>Bryopsidales</taxon>
        <taxon>Ostreobineae</taxon>
        <taxon>Ostreobiaceae</taxon>
        <taxon>Ostreobium</taxon>
    </lineage>
</organism>
<dbReference type="PANTHER" id="PTHR33987:SF2">
    <property type="entry name" value="ALKALINE PHOSPHATASE D"/>
    <property type="match status" value="1"/>
</dbReference>
<evidence type="ECO:0000256" key="1">
    <source>
        <dbReference type="SAM" id="Phobius"/>
    </source>
</evidence>
<feature type="domain" description="PhoD-like phosphatase metallophosphatase" evidence="2">
    <location>
        <begin position="410"/>
        <end position="502"/>
    </location>
</feature>
<protein>
    <recommendedName>
        <fullName evidence="2">PhoD-like phosphatase metallophosphatase domain-containing protein</fullName>
    </recommendedName>
</protein>
<dbReference type="EMBL" id="CAJHUC010002926">
    <property type="protein sequence ID" value="CAD7704558.1"/>
    <property type="molecule type" value="Genomic_DNA"/>
</dbReference>
<comment type="caution">
    <text evidence="3">The sequence shown here is derived from an EMBL/GenBank/DDBJ whole genome shotgun (WGS) entry which is preliminary data.</text>
</comment>
<evidence type="ECO:0000313" key="3">
    <source>
        <dbReference type="EMBL" id="CAD7704558.1"/>
    </source>
</evidence>
<evidence type="ECO:0000259" key="2">
    <source>
        <dbReference type="Pfam" id="PF09423"/>
    </source>
</evidence>
<dbReference type="Pfam" id="PF09423">
    <property type="entry name" value="PhoD"/>
    <property type="match status" value="1"/>
</dbReference>
<dbReference type="OrthoDB" id="10266805at2759"/>
<keyword evidence="1" id="KW-1133">Transmembrane helix</keyword>
<keyword evidence="4" id="KW-1185">Reference proteome</keyword>
<proteinExistence type="predicted"/>
<gene>
    <name evidence="3" type="ORF">OSTQU699_LOCUS9913</name>
</gene>
<keyword evidence="1" id="KW-0472">Membrane</keyword>
<dbReference type="PANTHER" id="PTHR33987">
    <property type="entry name" value="CALCINEURIN-LIKE METALLO-PHOSPHOESTERASE SUPERFAMILY PROTEIN"/>
    <property type="match status" value="1"/>
</dbReference>
<feature type="transmembrane region" description="Helical" evidence="1">
    <location>
        <begin position="45"/>
        <end position="65"/>
    </location>
</feature>
<accession>A0A8S1JBU5</accession>
<dbReference type="InterPro" id="IPR029052">
    <property type="entry name" value="Metallo-depent_PP-like"/>
</dbReference>
<evidence type="ECO:0000313" key="4">
    <source>
        <dbReference type="Proteomes" id="UP000708148"/>
    </source>
</evidence>
<keyword evidence="1" id="KW-0812">Transmembrane</keyword>